<evidence type="ECO:0000256" key="9">
    <source>
        <dbReference type="SAM" id="Phobius"/>
    </source>
</evidence>
<dbReference type="InterPro" id="IPR043760">
    <property type="entry name" value="PycTM_dom"/>
</dbReference>
<evidence type="ECO:0000313" key="11">
    <source>
        <dbReference type="EMBL" id="MFC4466835.1"/>
    </source>
</evidence>
<dbReference type="Pfam" id="PF18967">
    <property type="entry name" value="PycTM"/>
    <property type="match status" value="1"/>
</dbReference>
<evidence type="ECO:0000256" key="7">
    <source>
        <dbReference type="ARBA" id="ARBA00023136"/>
    </source>
</evidence>
<keyword evidence="4" id="KW-0547">Nucleotide-binding</keyword>
<gene>
    <name evidence="11" type="ORF">ACFPH6_20265</name>
</gene>
<protein>
    <recommendedName>
        <fullName evidence="10">Pycsar effector protein domain-containing protein</fullName>
    </recommendedName>
</protein>
<keyword evidence="12" id="KW-1185">Reference proteome</keyword>
<reference evidence="12" key="1">
    <citation type="journal article" date="2019" name="Int. J. Syst. Evol. Microbiol.">
        <title>The Global Catalogue of Microorganisms (GCM) 10K type strain sequencing project: providing services to taxonomists for standard genome sequencing and annotation.</title>
        <authorList>
            <consortium name="The Broad Institute Genomics Platform"/>
            <consortium name="The Broad Institute Genome Sequencing Center for Infectious Disease"/>
            <person name="Wu L."/>
            <person name="Ma J."/>
        </authorList>
    </citation>
    <scope>NUCLEOTIDE SEQUENCE [LARGE SCALE GENOMIC DNA]</scope>
    <source>
        <strain evidence="12">DT43</strain>
    </source>
</reference>
<evidence type="ECO:0000256" key="5">
    <source>
        <dbReference type="ARBA" id="ARBA00022989"/>
    </source>
</evidence>
<keyword evidence="7 9" id="KW-0472">Membrane</keyword>
<feature type="region of interest" description="Disordered" evidence="8">
    <location>
        <begin position="1"/>
        <end position="26"/>
    </location>
</feature>
<evidence type="ECO:0000256" key="3">
    <source>
        <dbReference type="ARBA" id="ARBA00022692"/>
    </source>
</evidence>
<keyword evidence="5 9" id="KW-1133">Transmembrane helix</keyword>
<evidence type="ECO:0000313" key="12">
    <source>
        <dbReference type="Proteomes" id="UP001596012"/>
    </source>
</evidence>
<keyword evidence="6" id="KW-0051">Antiviral defense</keyword>
<evidence type="ECO:0000259" key="10">
    <source>
        <dbReference type="Pfam" id="PF18967"/>
    </source>
</evidence>
<dbReference type="EMBL" id="JBHSFG010000030">
    <property type="protein sequence ID" value="MFC4466835.1"/>
    <property type="molecule type" value="Genomic_DNA"/>
</dbReference>
<proteinExistence type="predicted"/>
<name>A0ABV8YRQ4_9ACTN</name>
<keyword evidence="2" id="KW-1003">Cell membrane</keyword>
<evidence type="ECO:0000256" key="6">
    <source>
        <dbReference type="ARBA" id="ARBA00023118"/>
    </source>
</evidence>
<evidence type="ECO:0000256" key="4">
    <source>
        <dbReference type="ARBA" id="ARBA00022741"/>
    </source>
</evidence>
<dbReference type="Proteomes" id="UP001596012">
    <property type="component" value="Unassembled WGS sequence"/>
</dbReference>
<evidence type="ECO:0000256" key="8">
    <source>
        <dbReference type="SAM" id="MobiDB-lite"/>
    </source>
</evidence>
<dbReference type="RefSeq" id="WP_386343624.1">
    <property type="nucleotide sequence ID" value="NZ_JBHSFG010000030.1"/>
</dbReference>
<sequence>MVTAGDGPGADDPLRPSSDPAGQNGTEADAEYVRRVYDRAIDWYRVAEAKAQLILTVNGVLVTVIFGTAAGNVTKKHEFAKISGVETWCFFLVSTGSLIGAVACAAACLWSRHVKNVKGTFARLRVYPEIPNSYRPEVLWYFGDLAHLEIEPAAALISRADRRFEIKALSYNVVHLAGIVLRKHRFVNAGWALTALAIISLIVGVASIFIRAQI</sequence>
<comment type="subcellular location">
    <subcellularLocation>
        <location evidence="1">Cell membrane</location>
    </subcellularLocation>
</comment>
<accession>A0ABV8YRQ4</accession>
<feature type="transmembrane region" description="Helical" evidence="9">
    <location>
        <begin position="90"/>
        <end position="110"/>
    </location>
</feature>
<keyword evidence="3 9" id="KW-0812">Transmembrane</keyword>
<feature type="transmembrane region" description="Helical" evidence="9">
    <location>
        <begin position="53"/>
        <end position="70"/>
    </location>
</feature>
<feature type="transmembrane region" description="Helical" evidence="9">
    <location>
        <begin position="189"/>
        <end position="210"/>
    </location>
</feature>
<evidence type="ECO:0000256" key="1">
    <source>
        <dbReference type="ARBA" id="ARBA00004236"/>
    </source>
</evidence>
<organism evidence="11 12">
    <name type="scientific">Streptomyces xiangluensis</name>
    <dbReference type="NCBI Taxonomy" id="2665720"/>
    <lineage>
        <taxon>Bacteria</taxon>
        <taxon>Bacillati</taxon>
        <taxon>Actinomycetota</taxon>
        <taxon>Actinomycetes</taxon>
        <taxon>Kitasatosporales</taxon>
        <taxon>Streptomycetaceae</taxon>
        <taxon>Streptomyces</taxon>
    </lineage>
</organism>
<comment type="caution">
    <text evidence="11">The sequence shown here is derived from an EMBL/GenBank/DDBJ whole genome shotgun (WGS) entry which is preliminary data.</text>
</comment>
<feature type="domain" description="Pycsar effector protein" evidence="10">
    <location>
        <begin position="33"/>
        <end position="208"/>
    </location>
</feature>
<evidence type="ECO:0000256" key="2">
    <source>
        <dbReference type="ARBA" id="ARBA00022475"/>
    </source>
</evidence>